<protein>
    <submittedName>
        <fullName evidence="1">Uncharacterized protein</fullName>
    </submittedName>
</protein>
<sequence length="162" mass="17925">MNNSTSACPAVGSTGLYTLSNNPTVDHIACYGRYQTGVAGENTSATLTKCCNNTVVVTRNDDLSRLYGGNCFFYCNVSRSPEYDFHVDSAYDFWQIQLCIEEKVENWNYDDVETSGYRANKYRIQCFPKLESLNSAMGLSSRPLSTLGFGFIVLVTAATVLV</sequence>
<dbReference type="Proteomes" id="UP000182658">
    <property type="component" value="Unassembled WGS sequence"/>
</dbReference>
<keyword evidence="2" id="KW-1185">Reference proteome</keyword>
<evidence type="ECO:0000313" key="2">
    <source>
        <dbReference type="Proteomes" id="UP000182658"/>
    </source>
</evidence>
<name>A0A1J7J6D8_9PEZI</name>
<proteinExistence type="predicted"/>
<organism evidence="1 2">
    <name type="scientific">Coniochaeta ligniaria NRRL 30616</name>
    <dbReference type="NCBI Taxonomy" id="1408157"/>
    <lineage>
        <taxon>Eukaryota</taxon>
        <taxon>Fungi</taxon>
        <taxon>Dikarya</taxon>
        <taxon>Ascomycota</taxon>
        <taxon>Pezizomycotina</taxon>
        <taxon>Sordariomycetes</taxon>
        <taxon>Sordariomycetidae</taxon>
        <taxon>Coniochaetales</taxon>
        <taxon>Coniochaetaceae</taxon>
        <taxon>Coniochaeta</taxon>
    </lineage>
</organism>
<reference evidence="1 2" key="1">
    <citation type="submission" date="2016-10" db="EMBL/GenBank/DDBJ databases">
        <title>Draft genome sequence of Coniochaeta ligniaria NRRL30616, a lignocellulolytic fungus for bioabatement of inhibitors in plant biomass hydrolysates.</title>
        <authorList>
            <consortium name="DOE Joint Genome Institute"/>
            <person name="Jimenez D.J."/>
            <person name="Hector R.E."/>
            <person name="Riley R."/>
            <person name="Sun H."/>
            <person name="Grigoriev I.V."/>
            <person name="Van Elsas J.D."/>
            <person name="Nichols N.N."/>
        </authorList>
    </citation>
    <scope>NUCLEOTIDE SEQUENCE [LARGE SCALE GENOMIC DNA]</scope>
    <source>
        <strain evidence="1 2">NRRL 30616</strain>
    </source>
</reference>
<accession>A0A1J7J6D8</accession>
<evidence type="ECO:0000313" key="1">
    <source>
        <dbReference type="EMBL" id="OIW23058.1"/>
    </source>
</evidence>
<gene>
    <name evidence="1" type="ORF">CONLIGDRAFT_650159</name>
</gene>
<dbReference type="EMBL" id="KV875109">
    <property type="protein sequence ID" value="OIW23058.1"/>
    <property type="molecule type" value="Genomic_DNA"/>
</dbReference>
<dbReference type="OrthoDB" id="5260150at2759"/>
<dbReference type="AlphaFoldDB" id="A0A1J7J6D8"/>
<dbReference type="InParanoid" id="A0A1J7J6D8"/>